<feature type="transmembrane region" description="Helical" evidence="8">
    <location>
        <begin position="123"/>
        <end position="145"/>
    </location>
</feature>
<sequence length="263" mass="28464">MGLPLMTALVFLLLYLPLAVVVLYSFSASEVARWPIASYTLDWYRELRQDREILAALRLSVVIGLAAALIAVVLGTAAALAIDRFDFPGKHAIRFVVALPITLPGIGTGVAKLSFFSLLTWEMSRWTLIVGHATFCIALVLNNVVARLGQLPRNLGEASADLGASPWRTFWRITFPLIRPAILAGGVLAFTLSFDEVVVSFFLQGREPTLPLLIWGRLRIGLSPEINAAATVIVLVSLVGVLLSNRLLRGGARSGEMATGTSR</sequence>
<keyword evidence="3 8" id="KW-0813">Transport</keyword>
<gene>
    <name evidence="10" type="ORF">AVDCRST_MAG59-1293</name>
</gene>
<dbReference type="InterPro" id="IPR035906">
    <property type="entry name" value="MetI-like_sf"/>
</dbReference>
<evidence type="ECO:0000313" key="10">
    <source>
        <dbReference type="EMBL" id="CAA9545992.1"/>
    </source>
</evidence>
<evidence type="ECO:0000256" key="3">
    <source>
        <dbReference type="ARBA" id="ARBA00022448"/>
    </source>
</evidence>
<evidence type="ECO:0000256" key="2">
    <source>
        <dbReference type="ARBA" id="ARBA00007069"/>
    </source>
</evidence>
<dbReference type="CDD" id="cd06261">
    <property type="entry name" value="TM_PBP2"/>
    <property type="match status" value="1"/>
</dbReference>
<feature type="transmembrane region" description="Helical" evidence="8">
    <location>
        <begin position="92"/>
        <end position="111"/>
    </location>
</feature>
<keyword evidence="4" id="KW-1003">Cell membrane</keyword>
<keyword evidence="5 8" id="KW-0812">Transmembrane</keyword>
<comment type="similarity">
    <text evidence="2">Belongs to the binding-protein-dependent transport system permease family. CysTW subfamily.</text>
</comment>
<dbReference type="InterPro" id="IPR000515">
    <property type="entry name" value="MetI-like"/>
</dbReference>
<dbReference type="Gene3D" id="1.10.3720.10">
    <property type="entry name" value="MetI-like"/>
    <property type="match status" value="1"/>
</dbReference>
<feature type="transmembrane region" description="Helical" evidence="8">
    <location>
        <begin position="226"/>
        <end position="248"/>
    </location>
</feature>
<dbReference type="PANTHER" id="PTHR43848:SF2">
    <property type="entry name" value="PUTRESCINE TRANSPORT SYSTEM PERMEASE PROTEIN POTI"/>
    <property type="match status" value="1"/>
</dbReference>
<dbReference type="AlphaFoldDB" id="A0A6J4UC95"/>
<name>A0A6J4UC95_9BACT</name>
<dbReference type="PANTHER" id="PTHR43848">
    <property type="entry name" value="PUTRESCINE TRANSPORT SYSTEM PERMEASE PROTEIN POTI"/>
    <property type="match status" value="1"/>
</dbReference>
<dbReference type="InterPro" id="IPR051789">
    <property type="entry name" value="Bact_Polyamine_Transport"/>
</dbReference>
<dbReference type="GO" id="GO:0005886">
    <property type="term" value="C:plasma membrane"/>
    <property type="evidence" value="ECO:0007669"/>
    <property type="project" value="UniProtKB-SubCell"/>
</dbReference>
<feature type="domain" description="ABC transmembrane type-1" evidence="9">
    <location>
        <begin position="57"/>
        <end position="244"/>
    </location>
</feature>
<keyword evidence="7 8" id="KW-0472">Membrane</keyword>
<evidence type="ECO:0000256" key="5">
    <source>
        <dbReference type="ARBA" id="ARBA00022692"/>
    </source>
</evidence>
<evidence type="ECO:0000256" key="4">
    <source>
        <dbReference type="ARBA" id="ARBA00022475"/>
    </source>
</evidence>
<dbReference type="GO" id="GO:0055085">
    <property type="term" value="P:transmembrane transport"/>
    <property type="evidence" value="ECO:0007669"/>
    <property type="project" value="InterPro"/>
</dbReference>
<evidence type="ECO:0000259" key="9">
    <source>
        <dbReference type="PROSITE" id="PS50928"/>
    </source>
</evidence>
<reference evidence="10" key="1">
    <citation type="submission" date="2020-02" db="EMBL/GenBank/DDBJ databases">
        <authorList>
            <person name="Meier V. D."/>
        </authorList>
    </citation>
    <scope>NUCLEOTIDE SEQUENCE</scope>
    <source>
        <strain evidence="10">AVDCRST_MAG59</strain>
    </source>
</reference>
<evidence type="ECO:0000256" key="7">
    <source>
        <dbReference type="ARBA" id="ARBA00023136"/>
    </source>
</evidence>
<dbReference type="Pfam" id="PF00528">
    <property type="entry name" value="BPD_transp_1"/>
    <property type="match status" value="1"/>
</dbReference>
<proteinExistence type="inferred from homology"/>
<organism evidence="10">
    <name type="scientific">uncultured Thermomicrobiales bacterium</name>
    <dbReference type="NCBI Taxonomy" id="1645740"/>
    <lineage>
        <taxon>Bacteria</taxon>
        <taxon>Pseudomonadati</taxon>
        <taxon>Thermomicrobiota</taxon>
        <taxon>Thermomicrobia</taxon>
        <taxon>Thermomicrobiales</taxon>
        <taxon>environmental samples</taxon>
    </lineage>
</organism>
<dbReference type="SUPFAM" id="SSF161098">
    <property type="entry name" value="MetI-like"/>
    <property type="match status" value="1"/>
</dbReference>
<dbReference type="PROSITE" id="PS50928">
    <property type="entry name" value="ABC_TM1"/>
    <property type="match status" value="1"/>
</dbReference>
<comment type="subcellular location">
    <subcellularLocation>
        <location evidence="1 8">Cell membrane</location>
        <topology evidence="1 8">Multi-pass membrane protein</topology>
    </subcellularLocation>
</comment>
<evidence type="ECO:0000256" key="1">
    <source>
        <dbReference type="ARBA" id="ARBA00004651"/>
    </source>
</evidence>
<evidence type="ECO:0000256" key="8">
    <source>
        <dbReference type="RuleBase" id="RU363032"/>
    </source>
</evidence>
<keyword evidence="6 8" id="KW-1133">Transmembrane helix</keyword>
<accession>A0A6J4UC95</accession>
<dbReference type="EMBL" id="CADCWF010000078">
    <property type="protein sequence ID" value="CAA9545992.1"/>
    <property type="molecule type" value="Genomic_DNA"/>
</dbReference>
<evidence type="ECO:0000256" key="6">
    <source>
        <dbReference type="ARBA" id="ARBA00022989"/>
    </source>
</evidence>
<feature type="transmembrane region" description="Helical" evidence="8">
    <location>
        <begin position="57"/>
        <end position="80"/>
    </location>
</feature>
<protein>
    <submittedName>
        <fullName evidence="10">Spermidine Putrescine ABC transporter permease component potC (TC_3.A.1.11.1)</fullName>
    </submittedName>
</protein>